<comment type="caution">
    <text evidence="1">The sequence shown here is derived from an EMBL/GenBank/DDBJ whole genome shotgun (WGS) entry which is preliminary data.</text>
</comment>
<accession>D4E1A4</accession>
<gene>
    <name evidence="1" type="ORF">HMPREF0758_1878</name>
</gene>
<keyword evidence="2" id="KW-1185">Reference proteome</keyword>
<dbReference type="EMBL" id="ADBY01000032">
    <property type="protein sequence ID" value="EFE96449.1"/>
    <property type="molecule type" value="Genomic_DNA"/>
</dbReference>
<evidence type="ECO:0000313" key="1">
    <source>
        <dbReference type="EMBL" id="EFE96449.1"/>
    </source>
</evidence>
<dbReference type="AlphaFoldDB" id="D4E1A4"/>
<sequence length="48" mass="5793">MAEYYSSKSDYFVVCNYFSLVCHTGQNHCYEIRIIHRRCGDFICIYNE</sequence>
<organism evidence="1 2">
    <name type="scientific">Serratia odorifera DSM 4582</name>
    <dbReference type="NCBI Taxonomy" id="667129"/>
    <lineage>
        <taxon>Bacteria</taxon>
        <taxon>Pseudomonadati</taxon>
        <taxon>Pseudomonadota</taxon>
        <taxon>Gammaproteobacteria</taxon>
        <taxon>Enterobacterales</taxon>
        <taxon>Yersiniaceae</taxon>
        <taxon>Serratia</taxon>
    </lineage>
</organism>
<name>D4E1A4_SEROD</name>
<proteinExistence type="predicted"/>
<evidence type="ECO:0000313" key="2">
    <source>
        <dbReference type="Proteomes" id="UP000005723"/>
    </source>
</evidence>
<protein>
    <submittedName>
        <fullName evidence="1">Uncharacterized protein</fullName>
    </submittedName>
</protein>
<reference evidence="1 2" key="1">
    <citation type="submission" date="2010-01" db="EMBL/GenBank/DDBJ databases">
        <authorList>
            <person name="Muzny D."/>
            <person name="Qin X."/>
            <person name="Deng J."/>
            <person name="Jiang H."/>
            <person name="Liu Y."/>
            <person name="Qu J."/>
            <person name="Song X.-Z."/>
            <person name="Zhang L."/>
            <person name="Thornton R."/>
            <person name="Coyle M."/>
            <person name="Francisco L."/>
            <person name="Jackson L."/>
            <person name="Javaid M."/>
            <person name="Korchina V."/>
            <person name="Kovar C."/>
            <person name="Mata R."/>
            <person name="Mathew T."/>
            <person name="Ngo R."/>
            <person name="Nguyen L."/>
            <person name="Nguyen N."/>
            <person name="Okwuonu G."/>
            <person name="Ongeri F."/>
            <person name="Pham C."/>
            <person name="Simmons D."/>
            <person name="Wilczek-Boney K."/>
            <person name="Hale W."/>
            <person name="Jakkamsetti A."/>
            <person name="Pham P."/>
            <person name="Ruth R."/>
            <person name="San Lucas F."/>
            <person name="Warren J."/>
            <person name="Zhang J."/>
            <person name="Zhao Z."/>
            <person name="Zhou C."/>
            <person name="Zhu D."/>
            <person name="Lee S."/>
            <person name="Bess C."/>
            <person name="Blankenburg K."/>
            <person name="Forbes L."/>
            <person name="Fu Q."/>
            <person name="Gubbala S."/>
            <person name="Hirani K."/>
            <person name="Jayaseelan J.C."/>
            <person name="Lara F."/>
            <person name="Munidasa M."/>
            <person name="Palculict T."/>
            <person name="Patil S."/>
            <person name="Pu L.-L."/>
            <person name="Saada N."/>
            <person name="Tang L."/>
            <person name="Weissenberger G."/>
            <person name="Zhu Y."/>
            <person name="Hemphill L."/>
            <person name="Shang Y."/>
            <person name="Youmans B."/>
            <person name="Ayvaz T."/>
            <person name="Ross M."/>
            <person name="Santibanez J."/>
            <person name="Aqrawi P."/>
            <person name="Gross S."/>
            <person name="Joshi V."/>
            <person name="Fowler G."/>
            <person name="Nazareth L."/>
            <person name="Reid J."/>
            <person name="Worley K."/>
            <person name="Petrosino J."/>
            <person name="Highlander S."/>
            <person name="Gibbs R."/>
        </authorList>
    </citation>
    <scope>NUCLEOTIDE SEQUENCE [LARGE SCALE GENOMIC DNA]</scope>
    <source>
        <strain evidence="1 2">DSM 4582</strain>
    </source>
</reference>
<dbReference type="HOGENOM" id="CLU_3157716_0_0_6"/>
<dbReference type="Proteomes" id="UP000005723">
    <property type="component" value="Unassembled WGS sequence"/>
</dbReference>